<comment type="caution">
    <text evidence="2">The sequence shown here is derived from an EMBL/GenBank/DDBJ whole genome shotgun (WGS) entry which is preliminary data.</text>
</comment>
<dbReference type="OrthoDB" id="839282at2"/>
<evidence type="ECO:0000259" key="1">
    <source>
        <dbReference type="Pfam" id="PF18478"/>
    </source>
</evidence>
<name>A0A4R5MIM6_9SPHI</name>
<dbReference type="RefSeq" id="WP_133263298.1">
    <property type="nucleotide sequence ID" value="NZ_SJCY01000010.1"/>
</dbReference>
<dbReference type="Proteomes" id="UP000295668">
    <property type="component" value="Unassembled WGS sequence"/>
</dbReference>
<evidence type="ECO:0000313" key="3">
    <source>
        <dbReference type="Proteomes" id="UP000295668"/>
    </source>
</evidence>
<proteinExistence type="predicted"/>
<dbReference type="Pfam" id="PF18478">
    <property type="entry name" value="PIN_10"/>
    <property type="match status" value="1"/>
</dbReference>
<reference evidence="2 3" key="1">
    <citation type="submission" date="2019-02" db="EMBL/GenBank/DDBJ databases">
        <title>Pedobacter sp. nov., a novel speices isolated from soil of pinguins habitat in Antarcitica.</title>
        <authorList>
            <person name="He R.-H."/>
        </authorList>
    </citation>
    <scope>NUCLEOTIDE SEQUENCE [LARGE SCALE GENOMIC DNA]</scope>
    <source>
        <strain evidence="2 3">E01020</strain>
    </source>
</reference>
<dbReference type="EMBL" id="SJCY01000010">
    <property type="protein sequence ID" value="TDG35368.1"/>
    <property type="molecule type" value="Genomic_DNA"/>
</dbReference>
<dbReference type="InterPro" id="IPR041375">
    <property type="entry name" value="VapC45_PIN-like"/>
</dbReference>
<sequence length="141" mass="16462">MRHYKIFIDENLPKQLAIGLNELQNPQNKKDGFTVEVLSIADEFGRGTQDEDWIPKVGAINGVVITQDFRIQSQKHQRELYQKHGVGILFFNPPSKSGFAYWEMVKLLVNRWEEIKQIVKKNNTPFAFRSSAKKSFELMEY</sequence>
<evidence type="ECO:0000313" key="2">
    <source>
        <dbReference type="EMBL" id="TDG35368.1"/>
    </source>
</evidence>
<organism evidence="2 3">
    <name type="scientific">Pedobacter changchengzhani</name>
    <dbReference type="NCBI Taxonomy" id="2529274"/>
    <lineage>
        <taxon>Bacteria</taxon>
        <taxon>Pseudomonadati</taxon>
        <taxon>Bacteroidota</taxon>
        <taxon>Sphingobacteriia</taxon>
        <taxon>Sphingobacteriales</taxon>
        <taxon>Sphingobacteriaceae</taxon>
        <taxon>Pedobacter</taxon>
    </lineage>
</organism>
<gene>
    <name evidence="2" type="ORF">EZJ43_13780</name>
</gene>
<keyword evidence="3" id="KW-1185">Reference proteome</keyword>
<accession>A0A4R5MIM6</accession>
<dbReference type="AlphaFoldDB" id="A0A4R5MIM6"/>
<protein>
    <recommendedName>
        <fullName evidence="1">VapC45 PIN like domain-containing protein</fullName>
    </recommendedName>
</protein>
<feature type="domain" description="VapC45 PIN like" evidence="1">
    <location>
        <begin position="5"/>
        <end position="91"/>
    </location>
</feature>